<dbReference type="NCBIfam" id="NF038403">
    <property type="entry name" value="perm_prefix_1"/>
    <property type="match status" value="1"/>
</dbReference>
<evidence type="ECO:0000313" key="2">
    <source>
        <dbReference type="EMBL" id="MBD7943670.1"/>
    </source>
</evidence>
<dbReference type="EMBL" id="JACSQO010000002">
    <property type="protein sequence ID" value="MBD7943670.1"/>
    <property type="molecule type" value="Genomic_DNA"/>
</dbReference>
<keyword evidence="1" id="KW-0812">Transmembrane</keyword>
<reference evidence="2 3" key="1">
    <citation type="submission" date="2020-08" db="EMBL/GenBank/DDBJ databases">
        <title>A Genomic Blueprint of the Chicken Gut Microbiome.</title>
        <authorList>
            <person name="Gilroy R."/>
            <person name="Ravi A."/>
            <person name="Getino M."/>
            <person name="Pursley I."/>
            <person name="Horton D.L."/>
            <person name="Alikhan N.-F."/>
            <person name="Baker D."/>
            <person name="Gharbi K."/>
            <person name="Hall N."/>
            <person name="Watson M."/>
            <person name="Adriaenssens E.M."/>
            <person name="Foster-Nyarko E."/>
            <person name="Jarju S."/>
            <person name="Secka A."/>
            <person name="Antonio M."/>
            <person name="Oren A."/>
            <person name="Chaudhuri R."/>
            <person name="La Ragione R.M."/>
            <person name="Hildebrand F."/>
            <person name="Pallen M.J."/>
        </authorList>
    </citation>
    <scope>NUCLEOTIDE SEQUENCE [LARGE SCALE GENOMIC DNA]</scope>
    <source>
        <strain evidence="2 3">Sa2BUA9</strain>
    </source>
</reference>
<comment type="caution">
    <text evidence="2">The sequence shown here is derived from an EMBL/GenBank/DDBJ whole genome shotgun (WGS) entry which is preliminary data.</text>
</comment>
<feature type="transmembrane region" description="Helical" evidence="1">
    <location>
        <begin position="250"/>
        <end position="270"/>
    </location>
</feature>
<keyword evidence="3" id="KW-1185">Reference proteome</keyword>
<proteinExistence type="predicted"/>
<feature type="transmembrane region" description="Helical" evidence="1">
    <location>
        <begin position="218"/>
        <end position="238"/>
    </location>
</feature>
<evidence type="ECO:0008006" key="4">
    <source>
        <dbReference type="Google" id="ProtNLM"/>
    </source>
</evidence>
<protein>
    <recommendedName>
        <fullName evidence="4">Cardiolipin synthase N-terminal domain-containing protein</fullName>
    </recommendedName>
</protein>
<dbReference type="RefSeq" id="WP_144535588.1">
    <property type="nucleotide sequence ID" value="NZ_JACSQO010000002.1"/>
</dbReference>
<feature type="transmembrane region" description="Helical" evidence="1">
    <location>
        <begin position="81"/>
        <end position="101"/>
    </location>
</feature>
<dbReference type="InterPro" id="IPR047928">
    <property type="entry name" value="Perm_prefix_1"/>
</dbReference>
<dbReference type="Proteomes" id="UP000640786">
    <property type="component" value="Unassembled WGS sequence"/>
</dbReference>
<sequence length="277" mass="32156">MKQVDLFVNSVYQNTKGNKKEILEMKAEMRTHLLEAVHDLKQEGITEEEAVKIAISRFGEEKEIRTILGEMFKAQQVFAKWILYLSLAFLVLFLSVFGWLWQNAEEQSSQISNVATEIATVLENKTTITPEMIMAIENSIIKTDFITTVKIFDVRGVKEGEKPGDYSNVFEYVEEATPDYKFNQAVWSPEWLKPAFYPYGNGDDQWFVSMEQRVFSKVMTIILFVGVTIYWTLFTIWATINAYHQKRLNIAWIIIFALSNIFGFLVYYLVGKRKVMA</sequence>
<organism evidence="2 3">
    <name type="scientific">Psychrobacillus faecigallinarum</name>
    <dbReference type="NCBI Taxonomy" id="2762235"/>
    <lineage>
        <taxon>Bacteria</taxon>
        <taxon>Bacillati</taxon>
        <taxon>Bacillota</taxon>
        <taxon>Bacilli</taxon>
        <taxon>Bacillales</taxon>
        <taxon>Bacillaceae</taxon>
        <taxon>Psychrobacillus</taxon>
    </lineage>
</organism>
<accession>A0ABR8R7P5</accession>
<evidence type="ECO:0000313" key="3">
    <source>
        <dbReference type="Proteomes" id="UP000640786"/>
    </source>
</evidence>
<keyword evidence="1" id="KW-0472">Membrane</keyword>
<keyword evidence="1" id="KW-1133">Transmembrane helix</keyword>
<gene>
    <name evidence="2" type="ORF">H9650_06020</name>
</gene>
<name>A0ABR8R7P5_9BACI</name>
<evidence type="ECO:0000256" key="1">
    <source>
        <dbReference type="SAM" id="Phobius"/>
    </source>
</evidence>